<evidence type="ECO:0000259" key="2">
    <source>
        <dbReference type="PROSITE" id="PS50887"/>
    </source>
</evidence>
<dbReference type="EC" id="2.7.7.65" evidence="1"/>
<dbReference type="AlphaFoldDB" id="A0A272EPQ6"/>
<dbReference type="GO" id="GO:0005886">
    <property type="term" value="C:plasma membrane"/>
    <property type="evidence" value="ECO:0007669"/>
    <property type="project" value="TreeGrafter"/>
</dbReference>
<dbReference type="EMBL" id="MDUX01000047">
    <property type="protein sequence ID" value="KAF7598492.1"/>
    <property type="molecule type" value="Genomic_DNA"/>
</dbReference>
<dbReference type="Gene3D" id="3.30.70.270">
    <property type="match status" value="1"/>
</dbReference>
<reference evidence="3 6" key="1">
    <citation type="submission" date="2016-08" db="EMBL/GenBank/DDBJ databases">
        <title>Candidatus Dactylopiibacterium carminicum genome sequence.</title>
        <authorList>
            <person name="Ramirez-Puebla S.T."/>
            <person name="Ormeno-Orrillo E."/>
            <person name="Vera-Ponce De Leon A."/>
            <person name="Luis L."/>
            <person name="Sanchez-Flores A."/>
            <person name="Monica R."/>
            <person name="Martinez-Romero E."/>
        </authorList>
    </citation>
    <scope>NUCLEOTIDE SEQUENCE [LARGE SCALE GENOMIC DNA]</scope>
    <source>
        <strain evidence="3">END1</strain>
    </source>
</reference>
<accession>A0A272EPQ6</accession>
<evidence type="ECO:0000313" key="5">
    <source>
        <dbReference type="Proteomes" id="UP000216107"/>
    </source>
</evidence>
<evidence type="ECO:0000313" key="6">
    <source>
        <dbReference type="Proteomes" id="UP000623509"/>
    </source>
</evidence>
<dbReference type="PANTHER" id="PTHR45138">
    <property type="entry name" value="REGULATORY COMPONENTS OF SENSORY TRANSDUCTION SYSTEM"/>
    <property type="match status" value="1"/>
</dbReference>
<dbReference type="RefSeq" id="WP_095525303.1">
    <property type="nucleotide sequence ID" value="NZ_MDUX01000047.1"/>
</dbReference>
<dbReference type="SUPFAM" id="SSF55073">
    <property type="entry name" value="Nucleotide cyclase"/>
    <property type="match status" value="1"/>
</dbReference>
<evidence type="ECO:0000256" key="1">
    <source>
        <dbReference type="ARBA" id="ARBA00012528"/>
    </source>
</evidence>
<dbReference type="InterPro" id="IPR050469">
    <property type="entry name" value="Diguanylate_Cyclase"/>
</dbReference>
<dbReference type="InterPro" id="IPR000160">
    <property type="entry name" value="GGDEF_dom"/>
</dbReference>
<dbReference type="CDD" id="cd01949">
    <property type="entry name" value="GGDEF"/>
    <property type="match status" value="1"/>
</dbReference>
<dbReference type="InterPro" id="IPR043128">
    <property type="entry name" value="Rev_trsase/Diguanyl_cyclase"/>
</dbReference>
<evidence type="ECO:0000313" key="4">
    <source>
        <dbReference type="EMBL" id="PAS92087.1"/>
    </source>
</evidence>
<dbReference type="Proteomes" id="UP000623509">
    <property type="component" value="Unassembled WGS sequence"/>
</dbReference>
<dbReference type="NCBIfam" id="TIGR00254">
    <property type="entry name" value="GGDEF"/>
    <property type="match status" value="1"/>
</dbReference>
<dbReference type="GO" id="GO:0052621">
    <property type="term" value="F:diguanylate cyclase activity"/>
    <property type="evidence" value="ECO:0007669"/>
    <property type="project" value="UniProtKB-EC"/>
</dbReference>
<protein>
    <recommendedName>
        <fullName evidence="1">diguanylate cyclase</fullName>
        <ecNumber evidence="1">2.7.7.65</ecNumber>
    </recommendedName>
</protein>
<proteinExistence type="predicted"/>
<feature type="domain" description="GGDEF" evidence="2">
    <location>
        <begin position="1"/>
        <end position="113"/>
    </location>
</feature>
<comment type="caution">
    <text evidence="4">The sequence shown here is derived from an EMBL/GenBank/DDBJ whole genome shotgun (WGS) entry which is preliminary data.</text>
</comment>
<dbReference type="SMART" id="SM00267">
    <property type="entry name" value="GGDEF"/>
    <property type="match status" value="1"/>
</dbReference>
<dbReference type="InterPro" id="IPR029787">
    <property type="entry name" value="Nucleotide_cyclase"/>
</dbReference>
<sequence>MMSTGIWLAIGCWWRSRGLLRERTRQSDSVGRWGGEEFLVLCPQTGLSQAEIGAERIRDAVGGRDFGLGHRLSLSAGVAELRPDDTPDSLLQRADEALYRAKRSGRDRVCVAP</sequence>
<name>A0A272EPQ6_9RHOO</name>
<keyword evidence="6" id="KW-1185">Reference proteome</keyword>
<evidence type="ECO:0000313" key="3">
    <source>
        <dbReference type="EMBL" id="KAF7598492.1"/>
    </source>
</evidence>
<dbReference type="Proteomes" id="UP000216107">
    <property type="component" value="Unassembled WGS sequence"/>
</dbReference>
<gene>
    <name evidence="3" type="ORF">BGI27_13020</name>
    <name evidence="4" type="ORF">CGU29_13140</name>
</gene>
<reference evidence="4 5" key="2">
    <citation type="submission" date="2017-07" db="EMBL/GenBank/DDBJ databases">
        <title>Candidatus Dactylopiibacterium carminicum, a nitrogen-fixing symbiont of the cochineal insect Dactylopius coccus and Dactylopius opuntiae (Hemiptera: Coccoidea: Dactylopiidae).</title>
        <authorList>
            <person name="Vera A."/>
        </authorList>
    </citation>
    <scope>NUCLEOTIDE SEQUENCE [LARGE SCALE GENOMIC DNA]</scope>
    <source>
        <strain evidence="4 5">NFDCM</strain>
    </source>
</reference>
<dbReference type="PANTHER" id="PTHR45138:SF24">
    <property type="entry name" value="DIGUANYLATE CYCLASE DGCC-RELATED"/>
    <property type="match status" value="1"/>
</dbReference>
<dbReference type="Pfam" id="PF00990">
    <property type="entry name" value="GGDEF"/>
    <property type="match status" value="1"/>
</dbReference>
<dbReference type="OrthoDB" id="9813903at2"/>
<dbReference type="GO" id="GO:1902201">
    <property type="term" value="P:negative regulation of bacterial-type flagellum-dependent cell motility"/>
    <property type="evidence" value="ECO:0007669"/>
    <property type="project" value="TreeGrafter"/>
</dbReference>
<dbReference type="GO" id="GO:0043709">
    <property type="term" value="P:cell adhesion involved in single-species biofilm formation"/>
    <property type="evidence" value="ECO:0007669"/>
    <property type="project" value="TreeGrafter"/>
</dbReference>
<organism evidence="4 5">
    <name type="scientific">Candidatus Dactylopiibacterium carminicum</name>
    <dbReference type="NCBI Taxonomy" id="857335"/>
    <lineage>
        <taxon>Bacteria</taxon>
        <taxon>Pseudomonadati</taxon>
        <taxon>Pseudomonadota</taxon>
        <taxon>Betaproteobacteria</taxon>
        <taxon>Rhodocyclales</taxon>
        <taxon>Rhodocyclaceae</taxon>
        <taxon>Candidatus Dactylopiibacterium</taxon>
    </lineage>
</organism>
<dbReference type="EMBL" id="NMRN01000048">
    <property type="protein sequence ID" value="PAS92087.1"/>
    <property type="molecule type" value="Genomic_DNA"/>
</dbReference>
<dbReference type="PROSITE" id="PS50887">
    <property type="entry name" value="GGDEF"/>
    <property type="match status" value="1"/>
</dbReference>